<sequence>MELAKWINLIFAVIAWGAVLLLVKPQRIKELLPVGLLAAIVLLAGNLAFSTLGLWA</sequence>
<evidence type="ECO:0000256" key="1">
    <source>
        <dbReference type="SAM" id="Phobius"/>
    </source>
</evidence>
<comment type="caution">
    <text evidence="2">The sequence shown here is derived from an EMBL/GenBank/DDBJ whole genome shotgun (WGS) entry which is preliminary data.</text>
</comment>
<evidence type="ECO:0000313" key="2">
    <source>
        <dbReference type="EMBL" id="PHJ38860.1"/>
    </source>
</evidence>
<organism evidence="2 3">
    <name type="scientific">Desulforamulus profundi</name>
    <dbReference type="NCBI Taxonomy" id="1383067"/>
    <lineage>
        <taxon>Bacteria</taxon>
        <taxon>Bacillati</taxon>
        <taxon>Bacillota</taxon>
        <taxon>Clostridia</taxon>
        <taxon>Eubacteriales</taxon>
        <taxon>Peptococcaceae</taxon>
        <taxon>Desulforamulus</taxon>
    </lineage>
</organism>
<keyword evidence="1" id="KW-0472">Membrane</keyword>
<dbReference type="RefSeq" id="WP_180261003.1">
    <property type="nucleotide sequence ID" value="NZ_AWQQ01000042.1"/>
</dbReference>
<dbReference type="AlphaFoldDB" id="A0A2C6LJX1"/>
<keyword evidence="1" id="KW-1133">Transmembrane helix</keyword>
<keyword evidence="3" id="KW-1185">Reference proteome</keyword>
<dbReference type="Proteomes" id="UP000222564">
    <property type="component" value="Unassembled WGS sequence"/>
</dbReference>
<gene>
    <name evidence="2" type="ORF">P378_07125</name>
</gene>
<proteinExistence type="predicted"/>
<dbReference type="EMBL" id="AWQQ01000042">
    <property type="protein sequence ID" value="PHJ38860.1"/>
    <property type="molecule type" value="Genomic_DNA"/>
</dbReference>
<reference evidence="2 3" key="1">
    <citation type="submission" date="2013-09" db="EMBL/GenBank/DDBJ databases">
        <title>Biodegradation of hydrocarbons in the deep terrestrial subsurface : characterization of a microbial consortium composed of two Desulfotomaculum species originating from a deep geological formation.</title>
        <authorList>
            <person name="Aullo T."/>
            <person name="Berlendis S."/>
            <person name="Lascourreges J.-F."/>
            <person name="Dessort D."/>
            <person name="Saint-Laurent S."/>
            <person name="Schraauwers B."/>
            <person name="Mas J."/>
            <person name="Magot M."/>
            <person name="Ranchou-Peyruse A."/>
        </authorList>
    </citation>
    <scope>NUCLEOTIDE SEQUENCE [LARGE SCALE GENOMIC DNA]</scope>
    <source>
        <strain evidence="2 3">Bs107</strain>
    </source>
</reference>
<accession>A0A2C6LJX1</accession>
<feature type="transmembrane region" description="Helical" evidence="1">
    <location>
        <begin position="35"/>
        <end position="55"/>
    </location>
</feature>
<evidence type="ECO:0000313" key="3">
    <source>
        <dbReference type="Proteomes" id="UP000222564"/>
    </source>
</evidence>
<keyword evidence="1" id="KW-0812">Transmembrane</keyword>
<name>A0A2C6LJX1_9FIRM</name>
<feature type="transmembrane region" description="Helical" evidence="1">
    <location>
        <begin position="6"/>
        <end position="23"/>
    </location>
</feature>
<protein>
    <submittedName>
        <fullName evidence="2">Uncharacterized protein</fullName>
    </submittedName>
</protein>